<feature type="transmembrane region" description="Helical" evidence="5">
    <location>
        <begin position="199"/>
        <end position="217"/>
    </location>
</feature>
<accession>G9XVG4</accession>
<feature type="transmembrane region" description="Helical" evidence="5">
    <location>
        <begin position="60"/>
        <end position="83"/>
    </location>
</feature>
<protein>
    <submittedName>
        <fullName evidence="6">Putative sporulation protein YtaF</fullName>
    </submittedName>
</protein>
<comment type="caution">
    <text evidence="6">The sequence shown here is derived from an EMBL/GenBank/DDBJ whole genome shotgun (WGS) entry which is preliminary data.</text>
</comment>
<dbReference type="PATRIC" id="fig|537010.4.peg.4636"/>
<dbReference type="Proteomes" id="UP000004416">
    <property type="component" value="Unassembled WGS sequence"/>
</dbReference>
<dbReference type="EMBL" id="AFZX01000133">
    <property type="protein sequence ID" value="EHL04467.1"/>
    <property type="molecule type" value="Genomic_DNA"/>
</dbReference>
<proteinExistence type="predicted"/>
<keyword evidence="2 5" id="KW-0812">Transmembrane</keyword>
<evidence type="ECO:0000256" key="1">
    <source>
        <dbReference type="ARBA" id="ARBA00022475"/>
    </source>
</evidence>
<feature type="transmembrane region" description="Helical" evidence="5">
    <location>
        <begin position="6"/>
        <end position="26"/>
    </location>
</feature>
<keyword evidence="3 5" id="KW-1133">Transmembrane helix</keyword>
<evidence type="ECO:0000313" key="7">
    <source>
        <dbReference type="Proteomes" id="UP000004416"/>
    </source>
</evidence>
<evidence type="ECO:0000256" key="3">
    <source>
        <dbReference type="ARBA" id="ARBA00022989"/>
    </source>
</evidence>
<dbReference type="InterPro" id="IPR003810">
    <property type="entry name" value="Mntp/YtaF"/>
</dbReference>
<organism evidence="6 7">
    <name type="scientific">Desulfitobacterium hafniense DP7</name>
    <dbReference type="NCBI Taxonomy" id="537010"/>
    <lineage>
        <taxon>Bacteria</taxon>
        <taxon>Bacillati</taxon>
        <taxon>Bacillota</taxon>
        <taxon>Clostridia</taxon>
        <taxon>Eubacteriales</taxon>
        <taxon>Desulfitobacteriaceae</taxon>
        <taxon>Desulfitobacterium</taxon>
    </lineage>
</organism>
<keyword evidence="4 5" id="KW-0472">Membrane</keyword>
<sequence length="220" mass="23028">MIMGAAILFAIALSFDGFGVGVSYGIRRIRIPLLSMLIITLCTVVAMGTALFFGDVLIGVITVVSPNLIAAGILLTLGGYQLIKAIPHLFKKETPKAEPASTIAVREPVLKLEFKILGVVVQVLKTPEQADLDGSGVISAKESVLLGTALSLDAFASGLVLGLAVGIFNSLSVIAWVALMQIFMIKCGQALAGRLPEEYLGKLGLLPGTMLILIALGKLI</sequence>
<feature type="transmembrane region" description="Helical" evidence="5">
    <location>
        <begin position="33"/>
        <end position="54"/>
    </location>
</feature>
<dbReference type="AlphaFoldDB" id="G9XVG4"/>
<dbReference type="NCBIfam" id="TIGR02840">
    <property type="entry name" value="spore_YtaF"/>
    <property type="match status" value="1"/>
</dbReference>
<evidence type="ECO:0000313" key="6">
    <source>
        <dbReference type="EMBL" id="EHL04467.1"/>
    </source>
</evidence>
<evidence type="ECO:0000256" key="5">
    <source>
        <dbReference type="SAM" id="Phobius"/>
    </source>
</evidence>
<name>G9XVG4_DESHA</name>
<dbReference type="HOGENOM" id="CLU_094526_0_0_9"/>
<dbReference type="PANTHER" id="PTHR35529">
    <property type="entry name" value="MANGANESE EFFLUX PUMP MNTP-RELATED"/>
    <property type="match status" value="1"/>
</dbReference>
<dbReference type="InterPro" id="IPR014205">
    <property type="entry name" value="Spore_YtaF"/>
</dbReference>
<evidence type="ECO:0000256" key="2">
    <source>
        <dbReference type="ARBA" id="ARBA00022692"/>
    </source>
</evidence>
<reference evidence="6 7" key="1">
    <citation type="submission" date="2011-08" db="EMBL/GenBank/DDBJ databases">
        <authorList>
            <person name="Weinstock G."/>
            <person name="Sodergren E."/>
            <person name="Clifton S."/>
            <person name="Fulton L."/>
            <person name="Fulton B."/>
            <person name="Courtney L."/>
            <person name="Fronick C."/>
            <person name="Harrison M."/>
            <person name="Strong C."/>
            <person name="Farmer C."/>
            <person name="Delahaunty K."/>
            <person name="Markovic C."/>
            <person name="Hall O."/>
            <person name="Minx P."/>
            <person name="Tomlinson C."/>
            <person name="Mitreva M."/>
            <person name="Hou S."/>
            <person name="Chen J."/>
            <person name="Wollam A."/>
            <person name="Pepin K.H."/>
            <person name="Johnson M."/>
            <person name="Bhonagiri V."/>
            <person name="Zhang X."/>
            <person name="Suruliraj S."/>
            <person name="Warren W."/>
            <person name="Chinwalla A."/>
            <person name="Mardis E.R."/>
            <person name="Wilson R.K."/>
        </authorList>
    </citation>
    <scope>NUCLEOTIDE SEQUENCE [LARGE SCALE GENOMIC DNA]</scope>
    <source>
        <strain evidence="6 7">DP7</strain>
    </source>
</reference>
<dbReference type="PANTHER" id="PTHR35529:SF2">
    <property type="entry name" value="SPORULATION PROTEIN YTAF-RELATED"/>
    <property type="match status" value="1"/>
</dbReference>
<evidence type="ECO:0000256" key="4">
    <source>
        <dbReference type="ARBA" id="ARBA00023136"/>
    </source>
</evidence>
<keyword evidence="1" id="KW-1003">Cell membrane</keyword>
<gene>
    <name evidence="6" type="ORF">HMPREF0322_04977</name>
</gene>